<evidence type="ECO:0008006" key="3">
    <source>
        <dbReference type="Google" id="ProtNLM"/>
    </source>
</evidence>
<dbReference type="HOGENOM" id="CLU_1569924_0_0_9"/>
<keyword evidence="2" id="KW-1185">Reference proteome</keyword>
<organism evidence="1 2">
    <name type="scientific">Thermobrachium celere DSM 8682</name>
    <dbReference type="NCBI Taxonomy" id="941824"/>
    <lineage>
        <taxon>Bacteria</taxon>
        <taxon>Bacillati</taxon>
        <taxon>Bacillota</taxon>
        <taxon>Clostridia</taxon>
        <taxon>Eubacteriales</taxon>
        <taxon>Clostridiaceae</taxon>
        <taxon>Thermobrachium</taxon>
    </lineage>
</organism>
<evidence type="ECO:0000313" key="2">
    <source>
        <dbReference type="Proteomes" id="UP000014923"/>
    </source>
</evidence>
<dbReference type="EMBL" id="CAVN010000132">
    <property type="protein sequence ID" value="CDF59121.1"/>
    <property type="molecule type" value="Genomic_DNA"/>
</dbReference>
<dbReference type="Proteomes" id="UP000014923">
    <property type="component" value="Unassembled WGS sequence"/>
</dbReference>
<gene>
    <name evidence="1" type="ORF">TCEL_02189</name>
</gene>
<sequence>MNKANNKVYILTFLLLFVVVALATNVILNNESKKVSKEFLNTYYNIQDVKILKSKDIKELKEALTKKYEGILTEEALEKLAASRWILEGEKAADDFKCTLEIKNIQLKQDINSNDAKSYDYTVNLIVKYPDGMKKQISQSGTLKLIKINNKWIINSVNVREGELYKLMKK</sequence>
<protein>
    <recommendedName>
        <fullName evidence="3">DUF4829 domain-containing protein</fullName>
    </recommendedName>
</protein>
<evidence type="ECO:0000313" key="1">
    <source>
        <dbReference type="EMBL" id="CDF59121.1"/>
    </source>
</evidence>
<proteinExistence type="predicted"/>
<name>R7RUF8_9CLOT</name>
<dbReference type="RefSeq" id="WP_018665696.1">
    <property type="nucleotide sequence ID" value="NZ_HF952032.1"/>
</dbReference>
<dbReference type="AlphaFoldDB" id="R7RUF8"/>
<reference evidence="1" key="1">
    <citation type="submission" date="2013-03" db="EMBL/GenBank/DDBJ databases">
        <title>Draft genome sequence of the hydrogen-ethanol-producing anaerobic alkalithermophilic Caloramator celere.</title>
        <authorList>
            <person name="Ciranna A."/>
            <person name="Larjo A."/>
            <person name="Kivisto A."/>
            <person name="Santala V."/>
            <person name="Roos C."/>
            <person name="Karp M."/>
        </authorList>
    </citation>
    <scope>NUCLEOTIDE SEQUENCE [LARGE SCALE GENOMIC DNA]</scope>
    <source>
        <strain evidence="1">DSM 8682</strain>
    </source>
</reference>
<comment type="caution">
    <text evidence="1">The sequence shown here is derived from an EMBL/GenBank/DDBJ whole genome shotgun (WGS) entry which is preliminary data.</text>
</comment>
<accession>R7RUF8</accession>